<evidence type="ECO:0000256" key="3">
    <source>
        <dbReference type="ARBA" id="ARBA00022458"/>
    </source>
</evidence>
<dbReference type="RefSeq" id="WP_037277109.1">
    <property type="nucleotide sequence ID" value="NZ_KK088521.1"/>
</dbReference>
<keyword evidence="8" id="KW-1133">Transmembrane helix</keyword>
<dbReference type="InterPro" id="IPR016039">
    <property type="entry name" value="Thiolase-like"/>
</dbReference>
<dbReference type="GO" id="GO:0004315">
    <property type="term" value="F:3-oxoacyl-[acyl-carrier-protein] synthase activity"/>
    <property type="evidence" value="ECO:0007669"/>
    <property type="project" value="InterPro"/>
</dbReference>
<name>A0A017HQ73_9RHOB</name>
<dbReference type="PROSITE" id="PS00098">
    <property type="entry name" value="THIOLASE_1"/>
    <property type="match status" value="1"/>
</dbReference>
<evidence type="ECO:0000256" key="10">
    <source>
        <dbReference type="ARBA" id="ARBA00037576"/>
    </source>
</evidence>
<sequence>MRRVVLTGAGTINALGHDVPSTLQALREGRCGIGPLQFRDVERLAIRIGAQIKDYDEAAHFTRQQLALHDRFTQFALIAAREAVARSGLAFDGELGPRTGVILGNSGGGLSTIDDSYRAVFEEGKNRVHPFTVPRLMANAASSAVSMAHGLMGPSFTVSSACASSNHAIGLAFQMIRSGMADIMLTGGSEAMLCFGGIKAWEGLRVMSPDACRPFSATRNGMVEGEGAAVFVLEDRDRATARGAEILAEVAGFGMTADAGDIVMPTVEGPERAIRAALADAGLNPEDVDYINAHGTGTAANDRTECAAVARALGPQAERVLISSTKSMHGHLIGGTGAVELLACLMALREGIVAPTVGWEAPDPDCPLDVVPNVAREARVAACLSNAFAFGGLNAVLALRAA</sequence>
<comment type="subcellular location">
    <subcellularLocation>
        <location evidence="1">Cell inner membrane</location>
    </subcellularLocation>
</comment>
<evidence type="ECO:0000256" key="13">
    <source>
        <dbReference type="RuleBase" id="RU003694"/>
    </source>
</evidence>
<dbReference type="InterPro" id="IPR000794">
    <property type="entry name" value="Beta-ketoacyl_synthase"/>
</dbReference>
<dbReference type="AlphaFoldDB" id="A0A017HQ73"/>
<dbReference type="NCBIfam" id="NF005589">
    <property type="entry name" value="PRK07314.1"/>
    <property type="match status" value="1"/>
</dbReference>
<protein>
    <recommendedName>
        <fullName evidence="11">Nodulation protein E</fullName>
    </recommendedName>
    <alternativeName>
        <fullName evidence="12">Host-specificity of nodulation protein B</fullName>
    </alternativeName>
</protein>
<keyword evidence="9" id="KW-0472">Membrane</keyword>
<evidence type="ECO:0000313" key="16">
    <source>
        <dbReference type="Proteomes" id="UP000019666"/>
    </source>
</evidence>
<feature type="domain" description="Ketosynthase family 3 (KS3)" evidence="14">
    <location>
        <begin position="1"/>
        <end position="401"/>
    </location>
</feature>
<keyword evidence="15" id="KW-0012">Acyltransferase</keyword>
<evidence type="ECO:0000259" key="14">
    <source>
        <dbReference type="PROSITE" id="PS52004"/>
    </source>
</evidence>
<comment type="similarity">
    <text evidence="2 13">Belongs to the thiolase-like superfamily. Beta-ketoacyl-ACP synthases family.</text>
</comment>
<dbReference type="GO" id="GO:0005886">
    <property type="term" value="C:plasma membrane"/>
    <property type="evidence" value="ECO:0007669"/>
    <property type="project" value="UniProtKB-SubCell"/>
</dbReference>
<proteinExistence type="inferred from homology"/>
<dbReference type="InterPro" id="IPR014031">
    <property type="entry name" value="Ketoacyl_synth_C"/>
</dbReference>
<dbReference type="SMART" id="SM00825">
    <property type="entry name" value="PKS_KS"/>
    <property type="match status" value="1"/>
</dbReference>
<reference evidence="15 16" key="1">
    <citation type="submission" date="2013-02" db="EMBL/GenBank/DDBJ databases">
        <authorList>
            <person name="Fiebig A."/>
            <person name="Goeker M."/>
            <person name="Klenk H.-P.P."/>
        </authorList>
    </citation>
    <scope>NUCLEOTIDE SEQUENCE [LARGE SCALE GENOMIC DNA]</scope>
    <source>
        <strain evidence="15 16">DSM 19309</strain>
    </source>
</reference>
<keyword evidence="7" id="KW-0812">Transmembrane</keyword>
<dbReference type="Pfam" id="PF02801">
    <property type="entry name" value="Ketoacyl-synt_C"/>
    <property type="match status" value="1"/>
</dbReference>
<keyword evidence="4" id="KW-1003">Cell membrane</keyword>
<keyword evidence="3" id="KW-0536">Nodulation</keyword>
<evidence type="ECO:0000256" key="4">
    <source>
        <dbReference type="ARBA" id="ARBA00022475"/>
    </source>
</evidence>
<dbReference type="PROSITE" id="PS00606">
    <property type="entry name" value="KS3_1"/>
    <property type="match status" value="1"/>
</dbReference>
<keyword evidence="16" id="KW-1185">Reference proteome</keyword>
<evidence type="ECO:0000256" key="9">
    <source>
        <dbReference type="ARBA" id="ARBA00023136"/>
    </source>
</evidence>
<comment type="function">
    <text evidence="10">Proposed to synthesize NOD factor fatty acyl chain. Involved in the synthesis of a highly unsaturated fatty acid moiety, which forms part of a lipo-oligosaccharide that is responsible for host specificity.</text>
</comment>
<evidence type="ECO:0000256" key="11">
    <source>
        <dbReference type="ARBA" id="ARBA00039445"/>
    </source>
</evidence>
<keyword evidence="6 13" id="KW-0808">Transferase</keyword>
<evidence type="ECO:0000256" key="2">
    <source>
        <dbReference type="ARBA" id="ARBA00008467"/>
    </source>
</evidence>
<dbReference type="STRING" id="442562.Rumeso_01590"/>
<accession>A0A017HQ73</accession>
<dbReference type="PROSITE" id="PS52004">
    <property type="entry name" value="KS3_2"/>
    <property type="match status" value="1"/>
</dbReference>
<dbReference type="SUPFAM" id="SSF53901">
    <property type="entry name" value="Thiolase-like"/>
    <property type="match status" value="2"/>
</dbReference>
<organism evidence="15 16">
    <name type="scientific">Rubellimicrobium mesophilum DSM 19309</name>
    <dbReference type="NCBI Taxonomy" id="442562"/>
    <lineage>
        <taxon>Bacteria</taxon>
        <taxon>Pseudomonadati</taxon>
        <taxon>Pseudomonadota</taxon>
        <taxon>Alphaproteobacteria</taxon>
        <taxon>Rhodobacterales</taxon>
        <taxon>Roseobacteraceae</taxon>
        <taxon>Rubellimicrobium</taxon>
    </lineage>
</organism>
<dbReference type="Proteomes" id="UP000019666">
    <property type="component" value="Unassembled WGS sequence"/>
</dbReference>
<dbReference type="EMBL" id="AOSK01000041">
    <property type="protein sequence ID" value="EYD76632.1"/>
    <property type="molecule type" value="Genomic_DNA"/>
</dbReference>
<evidence type="ECO:0000313" key="15">
    <source>
        <dbReference type="EMBL" id="EYD76632.1"/>
    </source>
</evidence>
<dbReference type="Gene3D" id="3.40.47.10">
    <property type="match status" value="1"/>
</dbReference>
<comment type="caution">
    <text evidence="15">The sequence shown here is derived from an EMBL/GenBank/DDBJ whole genome shotgun (WGS) entry which is preliminary data.</text>
</comment>
<dbReference type="InterPro" id="IPR020615">
    <property type="entry name" value="Thiolase_acyl_enz_int_AS"/>
</dbReference>
<evidence type="ECO:0000256" key="12">
    <source>
        <dbReference type="ARBA" id="ARBA00041756"/>
    </source>
</evidence>
<dbReference type="PANTHER" id="PTHR11712">
    <property type="entry name" value="POLYKETIDE SYNTHASE-RELATED"/>
    <property type="match status" value="1"/>
</dbReference>
<dbReference type="PANTHER" id="PTHR11712:SF352">
    <property type="entry name" value="3-OXOACYL-[ACYL-CARRIER-PROTEIN] SYNTHASE"/>
    <property type="match status" value="1"/>
</dbReference>
<dbReference type="GO" id="GO:0006633">
    <property type="term" value="P:fatty acid biosynthetic process"/>
    <property type="evidence" value="ECO:0007669"/>
    <property type="project" value="InterPro"/>
</dbReference>
<evidence type="ECO:0000256" key="5">
    <source>
        <dbReference type="ARBA" id="ARBA00022519"/>
    </source>
</evidence>
<evidence type="ECO:0000256" key="7">
    <source>
        <dbReference type="ARBA" id="ARBA00022692"/>
    </source>
</evidence>
<dbReference type="OrthoDB" id="9808669at2"/>
<dbReference type="HOGENOM" id="CLU_000022_69_2_5"/>
<dbReference type="CDD" id="cd00834">
    <property type="entry name" value="KAS_I_II"/>
    <property type="match status" value="1"/>
</dbReference>
<gene>
    <name evidence="15" type="ORF">Rumeso_01590</name>
</gene>
<keyword evidence="5" id="KW-0997">Cell inner membrane</keyword>
<dbReference type="InterPro" id="IPR020841">
    <property type="entry name" value="PKS_Beta-ketoAc_synthase_dom"/>
</dbReference>
<dbReference type="PATRIC" id="fig|442562.3.peg.1574"/>
<evidence type="ECO:0000256" key="6">
    <source>
        <dbReference type="ARBA" id="ARBA00022679"/>
    </source>
</evidence>
<dbReference type="InterPro" id="IPR018201">
    <property type="entry name" value="Ketoacyl_synth_AS"/>
</dbReference>
<evidence type="ECO:0000256" key="8">
    <source>
        <dbReference type="ARBA" id="ARBA00022989"/>
    </source>
</evidence>
<dbReference type="InterPro" id="IPR014030">
    <property type="entry name" value="Ketoacyl_synth_N"/>
</dbReference>
<evidence type="ECO:0000256" key="1">
    <source>
        <dbReference type="ARBA" id="ARBA00004533"/>
    </source>
</evidence>
<dbReference type="Pfam" id="PF00109">
    <property type="entry name" value="ketoacyl-synt"/>
    <property type="match status" value="1"/>
</dbReference>